<dbReference type="PROSITE" id="PS50082">
    <property type="entry name" value="WD_REPEATS_2"/>
    <property type="match status" value="1"/>
</dbReference>
<gene>
    <name evidence="3" type="ORF">RFI_21929</name>
</gene>
<evidence type="ECO:0000313" key="3">
    <source>
        <dbReference type="EMBL" id="ETO15434.1"/>
    </source>
</evidence>
<evidence type="ECO:0000313" key="4">
    <source>
        <dbReference type="Proteomes" id="UP000023152"/>
    </source>
</evidence>
<dbReference type="PROSITE" id="PS50294">
    <property type="entry name" value="WD_REPEATS_REGION"/>
    <property type="match status" value="1"/>
</dbReference>
<dbReference type="Proteomes" id="UP000023152">
    <property type="component" value="Unassembled WGS sequence"/>
</dbReference>
<dbReference type="Pfam" id="PF00400">
    <property type="entry name" value="WD40"/>
    <property type="match status" value="1"/>
</dbReference>
<evidence type="ECO:0000256" key="1">
    <source>
        <dbReference type="PROSITE-ProRule" id="PRU00221"/>
    </source>
</evidence>
<dbReference type="EMBL" id="ASPP01019138">
    <property type="protein sequence ID" value="ETO15434.1"/>
    <property type="molecule type" value="Genomic_DNA"/>
</dbReference>
<sequence length="200" mass="23347">MNRLQSYIILNDDIKNNLIGMNQNNTSMIHLWPFTKQQIQSTNKKKIDNNYWTLNKFTKNCGRTIPCSIFKAPQKLEEYSDAITSIQFSSNGFKMVSSSNNKTIRLWKLHSQYHKINFSGSEDNNLCLWKCVWQGGIPFILLFFFFLNSCFTIRIFITVCFSGISEIFMTKELAHLPNFQSPILLLFFVLIASLDSDFFF</sequence>
<comment type="caution">
    <text evidence="3">The sequence shown here is derived from an EMBL/GenBank/DDBJ whole genome shotgun (WGS) entry which is preliminary data.</text>
</comment>
<dbReference type="SUPFAM" id="SSF50978">
    <property type="entry name" value="WD40 repeat-like"/>
    <property type="match status" value="1"/>
</dbReference>
<proteinExistence type="predicted"/>
<dbReference type="InterPro" id="IPR001680">
    <property type="entry name" value="WD40_rpt"/>
</dbReference>
<keyword evidence="2" id="KW-0812">Transmembrane</keyword>
<dbReference type="InterPro" id="IPR015943">
    <property type="entry name" value="WD40/YVTN_repeat-like_dom_sf"/>
</dbReference>
<keyword evidence="2" id="KW-0472">Membrane</keyword>
<evidence type="ECO:0000256" key="2">
    <source>
        <dbReference type="SAM" id="Phobius"/>
    </source>
</evidence>
<dbReference type="AlphaFoldDB" id="X6MNM7"/>
<feature type="repeat" description="WD" evidence="1">
    <location>
        <begin position="76"/>
        <end position="111"/>
    </location>
</feature>
<keyword evidence="4" id="KW-1185">Reference proteome</keyword>
<name>X6MNM7_RETFI</name>
<keyword evidence="1" id="KW-0853">WD repeat</keyword>
<feature type="transmembrane region" description="Helical" evidence="2">
    <location>
        <begin position="139"/>
        <end position="164"/>
    </location>
</feature>
<protein>
    <submittedName>
        <fullName evidence="3">Uncharacterized protein</fullName>
    </submittedName>
</protein>
<reference evidence="3 4" key="1">
    <citation type="journal article" date="2013" name="Curr. Biol.">
        <title>The Genome of the Foraminiferan Reticulomyxa filosa.</title>
        <authorList>
            <person name="Glockner G."/>
            <person name="Hulsmann N."/>
            <person name="Schleicher M."/>
            <person name="Noegel A.A."/>
            <person name="Eichinger L."/>
            <person name="Gallinger C."/>
            <person name="Pawlowski J."/>
            <person name="Sierra R."/>
            <person name="Euteneuer U."/>
            <person name="Pillet L."/>
            <person name="Moustafa A."/>
            <person name="Platzer M."/>
            <person name="Groth M."/>
            <person name="Szafranski K."/>
            <person name="Schliwa M."/>
        </authorList>
    </citation>
    <scope>NUCLEOTIDE SEQUENCE [LARGE SCALE GENOMIC DNA]</scope>
</reference>
<accession>X6MNM7</accession>
<dbReference type="Gene3D" id="2.130.10.10">
    <property type="entry name" value="YVTN repeat-like/Quinoprotein amine dehydrogenase"/>
    <property type="match status" value="1"/>
</dbReference>
<dbReference type="SMART" id="SM00320">
    <property type="entry name" value="WD40"/>
    <property type="match status" value="1"/>
</dbReference>
<organism evidence="3 4">
    <name type="scientific">Reticulomyxa filosa</name>
    <dbReference type="NCBI Taxonomy" id="46433"/>
    <lineage>
        <taxon>Eukaryota</taxon>
        <taxon>Sar</taxon>
        <taxon>Rhizaria</taxon>
        <taxon>Retaria</taxon>
        <taxon>Foraminifera</taxon>
        <taxon>Monothalamids</taxon>
        <taxon>Reticulomyxidae</taxon>
        <taxon>Reticulomyxa</taxon>
    </lineage>
</organism>
<feature type="transmembrane region" description="Helical" evidence="2">
    <location>
        <begin position="176"/>
        <end position="194"/>
    </location>
</feature>
<dbReference type="InterPro" id="IPR036322">
    <property type="entry name" value="WD40_repeat_dom_sf"/>
</dbReference>
<keyword evidence="2" id="KW-1133">Transmembrane helix</keyword>